<dbReference type="Proteomes" id="UP000662986">
    <property type="component" value="Chromosome"/>
</dbReference>
<evidence type="ECO:0000313" key="5">
    <source>
        <dbReference type="EMBL" id="QSE95471.1"/>
    </source>
</evidence>
<reference evidence="5 6" key="1">
    <citation type="journal article" date="2021" name="Microbiol. Resour. Announc.">
        <title>Complete Genome Sequences of Two Rhodococcus sp. Strains with Large and Linear Chromosomes, Isolated from Apple Rhizosphere.</title>
        <authorList>
            <person name="Benning S."/>
            <person name="Brugnone N."/>
            <person name="Siani R."/>
            <person name="Kublik S."/>
            <person name="Schloter M."/>
            <person name="Rad V."/>
        </authorList>
    </citation>
    <scope>NUCLEOTIDE SEQUENCE [LARGE SCALE GENOMIC DNA]</scope>
    <source>
        <strain evidence="5 6">R79</strain>
    </source>
</reference>
<keyword evidence="1" id="KW-0285">Flavoprotein</keyword>
<protein>
    <submittedName>
        <fullName evidence="5">NAD(P)H-dependent oxidoreductase</fullName>
    </submittedName>
</protein>
<reference evidence="5 6" key="2">
    <citation type="journal article" date="2022" name="Arch. Microbiol.">
        <title>Rhodococcus pseudokoreensis sp. nov. isolated from the rhizosphere of young M26 apple rootstocks.</title>
        <authorList>
            <person name="Kampfer P."/>
            <person name="Glaeser S.P."/>
            <person name="Blom J."/>
            <person name="Wolf J."/>
            <person name="Benning S."/>
            <person name="Schloter M."/>
            <person name="Neumann-Schaal M."/>
        </authorList>
    </citation>
    <scope>NUCLEOTIDE SEQUENCE [LARGE SCALE GENOMIC DNA]</scope>
    <source>
        <strain evidence="5 6">R79</strain>
    </source>
</reference>
<dbReference type="SUPFAM" id="SSF52218">
    <property type="entry name" value="Flavoproteins"/>
    <property type="match status" value="1"/>
</dbReference>
<dbReference type="EMBL" id="CP070619">
    <property type="protein sequence ID" value="QSE95471.1"/>
    <property type="molecule type" value="Genomic_DNA"/>
</dbReference>
<accession>A0A974ZZ36</accession>
<name>A0A974ZZ36_9NOCA</name>
<dbReference type="InterPro" id="IPR051814">
    <property type="entry name" value="NAD(P)H-dep_FMN_reductase"/>
</dbReference>
<keyword evidence="6" id="KW-1185">Reference proteome</keyword>
<evidence type="ECO:0000313" key="6">
    <source>
        <dbReference type="Proteomes" id="UP000662986"/>
    </source>
</evidence>
<dbReference type="RefSeq" id="WP_206011653.1">
    <property type="nucleotide sequence ID" value="NZ_CP070619.1"/>
</dbReference>
<dbReference type="PANTHER" id="PTHR43408:SF1">
    <property type="entry name" value="FMN REDUCTASE (NADPH)"/>
    <property type="match status" value="1"/>
</dbReference>
<dbReference type="Pfam" id="PF03358">
    <property type="entry name" value="FMN_red"/>
    <property type="match status" value="1"/>
</dbReference>
<feature type="domain" description="NADPH-dependent FMN reductase-like" evidence="4">
    <location>
        <begin position="1"/>
        <end position="139"/>
    </location>
</feature>
<dbReference type="InterPro" id="IPR005025">
    <property type="entry name" value="FMN_Rdtase-like_dom"/>
</dbReference>
<dbReference type="Gene3D" id="3.40.50.360">
    <property type="match status" value="1"/>
</dbReference>
<proteinExistence type="predicted"/>
<dbReference type="InterPro" id="IPR029039">
    <property type="entry name" value="Flavoprotein-like_sf"/>
</dbReference>
<gene>
    <name evidence="5" type="ORF">JWS13_18835</name>
</gene>
<evidence type="ECO:0000259" key="4">
    <source>
        <dbReference type="Pfam" id="PF03358"/>
    </source>
</evidence>
<evidence type="ECO:0000256" key="2">
    <source>
        <dbReference type="ARBA" id="ARBA00022643"/>
    </source>
</evidence>
<sequence>MKVTVVVGNPKSGSRTLAAATELAELLAGSRPSTVIDLVNFGPKLLDWQDRSVSEAVEAVGGSSLLVVASPTFKGTYSGMLKLFLDRFPNDQGLRGVSTVPLMLGAASTHAMAPDLLLKPVLVELGATCPGPGLYALDTEYNQAGTLTSYVTRWGAAICRAAKENH</sequence>
<keyword evidence="3" id="KW-0560">Oxidoreductase</keyword>
<keyword evidence="2" id="KW-0288">FMN</keyword>
<organism evidence="5 6">
    <name type="scientific">Rhodococcus pseudokoreensis</name>
    <dbReference type="NCBI Taxonomy" id="2811421"/>
    <lineage>
        <taxon>Bacteria</taxon>
        <taxon>Bacillati</taxon>
        <taxon>Actinomycetota</taxon>
        <taxon>Actinomycetes</taxon>
        <taxon>Mycobacteriales</taxon>
        <taxon>Nocardiaceae</taxon>
        <taxon>Rhodococcus</taxon>
    </lineage>
</organism>
<evidence type="ECO:0000256" key="1">
    <source>
        <dbReference type="ARBA" id="ARBA00022630"/>
    </source>
</evidence>
<dbReference type="PANTHER" id="PTHR43408">
    <property type="entry name" value="FMN REDUCTASE (NADPH)"/>
    <property type="match status" value="1"/>
</dbReference>
<evidence type="ECO:0000256" key="3">
    <source>
        <dbReference type="ARBA" id="ARBA00023002"/>
    </source>
</evidence>